<dbReference type="Proteomes" id="UP000239867">
    <property type="component" value="Chromosome"/>
</dbReference>
<protein>
    <submittedName>
        <fullName evidence="3">Type III-B CRISPR module RAMP protein Cmr6</fullName>
    </submittedName>
</protein>
<dbReference type="AlphaFoldDB" id="A0A2L1GPH5"/>
<dbReference type="EMBL" id="CP021255">
    <property type="protein sequence ID" value="AVD71524.1"/>
    <property type="molecule type" value="Genomic_DNA"/>
</dbReference>
<dbReference type="Pfam" id="PF03787">
    <property type="entry name" value="RAMPs"/>
    <property type="match status" value="1"/>
</dbReference>
<dbReference type="PANTHER" id="PTHR39965:SF1">
    <property type="entry name" value="CRISPR SYSTEM CMR SUBUNIT CMR6"/>
    <property type="match status" value="1"/>
</dbReference>
<evidence type="ECO:0000256" key="1">
    <source>
        <dbReference type="ARBA" id="ARBA00023118"/>
    </source>
</evidence>
<organism evidence="3 4">
    <name type="scientific">Desulfobulbus oralis</name>
    <dbReference type="NCBI Taxonomy" id="1986146"/>
    <lineage>
        <taxon>Bacteria</taxon>
        <taxon>Pseudomonadati</taxon>
        <taxon>Thermodesulfobacteriota</taxon>
        <taxon>Desulfobulbia</taxon>
        <taxon>Desulfobulbales</taxon>
        <taxon>Desulfobulbaceae</taxon>
        <taxon>Desulfobulbus</taxon>
    </lineage>
</organism>
<dbReference type="InterPro" id="IPR010172">
    <property type="entry name" value="CRISPR-assoc_prot_TM1791"/>
</dbReference>
<proteinExistence type="predicted"/>
<dbReference type="RefSeq" id="WP_104936776.1">
    <property type="nucleotide sequence ID" value="NZ_CP021255.1"/>
</dbReference>
<reference evidence="3" key="2">
    <citation type="journal article" date="2018" name="MBio">
        <title>Insights into the evolution of host association through the isolation and characterization of a novel human periodontal pathobiont, Desulfobulbus oralis.</title>
        <authorList>
            <person name="Cross K.L."/>
            <person name="Chirania P."/>
            <person name="Xiong W."/>
            <person name="Beall C.J."/>
            <person name="Elkins J.G."/>
            <person name="Giannone R.J."/>
            <person name="Griffen A.L."/>
            <person name="Guss A.M."/>
            <person name="Hettich R.L."/>
            <person name="Joshi S.S."/>
            <person name="Mokrzan E.M."/>
            <person name="Martin R.K."/>
            <person name="Zhulin I.B."/>
            <person name="Leys E.J."/>
            <person name="Podar M."/>
        </authorList>
    </citation>
    <scope>NUCLEOTIDE SEQUENCE [LARGE SCALE GENOMIC DNA]</scope>
    <source>
        <strain evidence="3">ORNL</strain>
    </source>
</reference>
<evidence type="ECO:0000259" key="2">
    <source>
        <dbReference type="Pfam" id="PF03787"/>
    </source>
</evidence>
<dbReference type="InterPro" id="IPR005537">
    <property type="entry name" value="RAMP_III_fam"/>
</dbReference>
<evidence type="ECO:0000313" key="3">
    <source>
        <dbReference type="EMBL" id="AVD71524.1"/>
    </source>
</evidence>
<dbReference type="KEGG" id="deo:CAY53_08640"/>
<gene>
    <name evidence="3" type="ORF">CAY53_08640</name>
</gene>
<sequence length="520" mass="58292">MFPIPDTQKTLFEHGGRGNASLYFSRMTAWNEIGQSVKKSDNTIEILGVAINKRLASNADVLNRIHERQTDILKTTALQGGMVWELTATLSSPFVSGLGSGHPTETGFILDRNTGLPCIPASAIKGVLRLACGLHIEQTEPDSVKEQRDKNGQSTGQWEIPDTHPLFRRYFGDTDTGKKDSVRGQIAFLDAFPAALPQDGRLFKTDIMNPHFGKYYAGEQEQGPLETESPIPVKFLAVNSGVQFVFRCLALPLPERAADEPDAGVFSPFDEQDEKKVQALFEIACTRLGFGGKTSVGYGHLTATAMKTTADFTEWGPWLRKLEHAQDWATLNLLQNEQEAAGWKNKPGITGALQAARKRLCENWLHTLDAIDDWGKICQRILDSKEAEDWRQEEGVAEAVKAVFERVRSNFPKKWTKERDDRCREWLKPTGILWSNPGGPDEIDPVPPAPELEKRIRYLKNFGEYISAKLDIAALTLSEAQALQEQFKKWGCHDKKAKGDKPKHWQALQKRLRELKEQGT</sequence>
<dbReference type="GO" id="GO:0051607">
    <property type="term" value="P:defense response to virus"/>
    <property type="evidence" value="ECO:0007669"/>
    <property type="project" value="UniProtKB-KW"/>
</dbReference>
<keyword evidence="1" id="KW-0051">Antiviral defense</keyword>
<keyword evidence="4" id="KW-1185">Reference proteome</keyword>
<dbReference type="NCBIfam" id="TIGR01898">
    <property type="entry name" value="cas_TM1791_cmr6"/>
    <property type="match status" value="1"/>
</dbReference>
<evidence type="ECO:0000313" key="4">
    <source>
        <dbReference type="Proteomes" id="UP000239867"/>
    </source>
</evidence>
<accession>A0A2L1GPH5</accession>
<name>A0A2L1GPH5_9BACT</name>
<reference evidence="3" key="1">
    <citation type="submission" date="2017-05" db="EMBL/GenBank/DDBJ databases">
        <authorList>
            <person name="Song R."/>
            <person name="Chenine A.L."/>
            <person name="Ruprecht R.M."/>
        </authorList>
    </citation>
    <scope>NUCLEOTIDE SEQUENCE</scope>
    <source>
        <strain evidence="3">ORNL</strain>
    </source>
</reference>
<dbReference type="OrthoDB" id="9813956at2"/>
<feature type="domain" description="CRISPR type III-associated protein" evidence="2">
    <location>
        <begin position="88"/>
        <end position="301"/>
    </location>
</feature>
<dbReference type="PANTHER" id="PTHR39965">
    <property type="entry name" value="CRISPR SYSTEM CMR SUBUNIT CMR6"/>
    <property type="match status" value="1"/>
</dbReference>